<feature type="transmembrane region" description="Helical" evidence="7">
    <location>
        <begin position="20"/>
        <end position="40"/>
    </location>
</feature>
<dbReference type="SUPFAM" id="SSF82866">
    <property type="entry name" value="Multidrug efflux transporter AcrB transmembrane domain"/>
    <property type="match status" value="2"/>
</dbReference>
<feature type="transmembrane region" description="Helical" evidence="7">
    <location>
        <begin position="197"/>
        <end position="214"/>
    </location>
</feature>
<dbReference type="AlphaFoldDB" id="A0AAE3VWS7"/>
<feature type="transmembrane region" description="Helical" evidence="7">
    <location>
        <begin position="354"/>
        <end position="373"/>
    </location>
</feature>
<evidence type="ECO:0000256" key="1">
    <source>
        <dbReference type="ARBA" id="ARBA00004651"/>
    </source>
</evidence>
<keyword evidence="3" id="KW-1003">Cell membrane</keyword>
<feature type="transmembrane region" description="Helical" evidence="7">
    <location>
        <begin position="220"/>
        <end position="241"/>
    </location>
</feature>
<feature type="transmembrane region" description="Helical" evidence="7">
    <location>
        <begin position="294"/>
        <end position="319"/>
    </location>
</feature>
<feature type="transmembrane region" description="Helical" evidence="7">
    <location>
        <begin position="617"/>
        <end position="636"/>
    </location>
</feature>
<evidence type="ECO:0000256" key="6">
    <source>
        <dbReference type="ARBA" id="ARBA00023136"/>
    </source>
</evidence>
<dbReference type="Gene3D" id="1.20.1640.10">
    <property type="entry name" value="Multidrug efflux transporter AcrB transmembrane domain"/>
    <property type="match status" value="2"/>
</dbReference>
<feature type="transmembrane region" description="Helical" evidence="7">
    <location>
        <begin position="642"/>
        <end position="669"/>
    </location>
</feature>
<keyword evidence="6 7" id="KW-0472">Membrane</keyword>
<evidence type="ECO:0000256" key="7">
    <source>
        <dbReference type="SAM" id="Phobius"/>
    </source>
</evidence>
<evidence type="ECO:0000256" key="3">
    <source>
        <dbReference type="ARBA" id="ARBA00022475"/>
    </source>
</evidence>
<feature type="transmembrane region" description="Helical" evidence="7">
    <location>
        <begin position="533"/>
        <end position="553"/>
    </location>
</feature>
<dbReference type="InterPro" id="IPR050545">
    <property type="entry name" value="Mycobact_MmpL"/>
</dbReference>
<evidence type="ECO:0000256" key="4">
    <source>
        <dbReference type="ARBA" id="ARBA00022692"/>
    </source>
</evidence>
<evidence type="ECO:0000259" key="8">
    <source>
        <dbReference type="Pfam" id="PF03176"/>
    </source>
</evidence>
<name>A0AAE3VWS7_9ACTN</name>
<sequence>MTLFLARIGEACVAHPWRTITGWVLVLVAAFALANAAGGVPQDNYDVPGLRAQAGTELLRRVFPDLSGTEARVVLHAPGGQPVAQELADDVTGRLRAVPDVGHVGTPRFSGDRDTVLIDVRYRKPVTELGEDVVQRLRDATSTASDAGVRVEVAGQVGEQEKAGGGAGEAIGVLIALVVLLIAFGSVLAAGLPIVSALFGLGAGSALTLLIAAFTEVSSLAPTVATMVGLGVGIDYALLLVTRYAEDLHNGLPPRLAAITATATAGRSVLAAGATVLVSLSGLLVSGLPDFRSIGYATALVVLATMAAALTLVPTLCALSGPRIVGRRHRNRTPGDAAPAGAQRWARRVARRPVLWGLGALLVLLTLGAPTLGMRTWPDDAGSGPVDTTARRAYDLIAAEFGPGAYAPVVVAVDLSSMDPVELPGLGARIAAEAGVAAVSPPLVSEDGTGAMLAVQTDFAPRDERSAELVTTLRDVVLPEGVEVTGTTAVYIDLADLLDQRLWWAVGMVVTLSLIVLIVVFRSILVPLKAAVVNLFSVAAAYGVLTAVFQWGWGASLIGVDRPVPVSTFVPLVLFTVLFGLSMDYEVFLISRIREYWQASGDPVGSMVRGLASTGRTITSAALIMVAVFAGFVAAGDLVTKMIGLGLATAILVDATVVRLVLVPAAMVLMGRANWWLPRWLGRLLPGRDRGPAYVHREDDPAPAPVG</sequence>
<proteinExistence type="inferred from homology"/>
<dbReference type="InterPro" id="IPR004869">
    <property type="entry name" value="MMPL_dom"/>
</dbReference>
<organism evidence="9 10">
    <name type="scientific">Catenuloplanes indicus</name>
    <dbReference type="NCBI Taxonomy" id="137267"/>
    <lineage>
        <taxon>Bacteria</taxon>
        <taxon>Bacillati</taxon>
        <taxon>Actinomycetota</taxon>
        <taxon>Actinomycetes</taxon>
        <taxon>Micromonosporales</taxon>
        <taxon>Micromonosporaceae</taxon>
        <taxon>Catenuloplanes</taxon>
    </lineage>
</organism>
<feature type="transmembrane region" description="Helical" evidence="7">
    <location>
        <begin position="269"/>
        <end position="288"/>
    </location>
</feature>
<evidence type="ECO:0000256" key="5">
    <source>
        <dbReference type="ARBA" id="ARBA00022989"/>
    </source>
</evidence>
<feature type="transmembrane region" description="Helical" evidence="7">
    <location>
        <begin position="565"/>
        <end position="585"/>
    </location>
</feature>
<comment type="caution">
    <text evidence="9">The sequence shown here is derived from an EMBL/GenBank/DDBJ whole genome shotgun (WGS) entry which is preliminary data.</text>
</comment>
<protein>
    <submittedName>
        <fullName evidence="9">RND superfamily putative drug exporter</fullName>
    </submittedName>
</protein>
<comment type="subcellular location">
    <subcellularLocation>
        <location evidence="1">Cell membrane</location>
        <topology evidence="1">Multi-pass membrane protein</topology>
    </subcellularLocation>
</comment>
<dbReference type="GO" id="GO:0005886">
    <property type="term" value="C:plasma membrane"/>
    <property type="evidence" value="ECO:0007669"/>
    <property type="project" value="UniProtKB-SubCell"/>
</dbReference>
<dbReference type="PANTHER" id="PTHR33406:SF11">
    <property type="entry name" value="MEMBRANE PROTEIN SCO6666-RELATED"/>
    <property type="match status" value="1"/>
</dbReference>
<dbReference type="PANTHER" id="PTHR33406">
    <property type="entry name" value="MEMBRANE PROTEIN MJ1562-RELATED"/>
    <property type="match status" value="1"/>
</dbReference>
<keyword evidence="4 7" id="KW-0812">Transmembrane</keyword>
<reference evidence="9 10" key="1">
    <citation type="submission" date="2023-07" db="EMBL/GenBank/DDBJ databases">
        <title>Sequencing the genomes of 1000 actinobacteria strains.</title>
        <authorList>
            <person name="Klenk H.-P."/>
        </authorList>
    </citation>
    <scope>NUCLEOTIDE SEQUENCE [LARGE SCALE GENOMIC DNA]</scope>
    <source>
        <strain evidence="9 10">DSM 44709</strain>
    </source>
</reference>
<gene>
    <name evidence="9" type="ORF">J2S42_001706</name>
</gene>
<comment type="similarity">
    <text evidence="2">Belongs to the resistance-nodulation-cell division (RND) (TC 2.A.6) family. MmpL subfamily.</text>
</comment>
<dbReference type="RefSeq" id="WP_307237138.1">
    <property type="nucleotide sequence ID" value="NZ_JAUSUZ010000001.1"/>
</dbReference>
<dbReference type="EMBL" id="JAUSUZ010000001">
    <property type="protein sequence ID" value="MDQ0365037.1"/>
    <property type="molecule type" value="Genomic_DNA"/>
</dbReference>
<feature type="domain" description="Membrane transport protein MMPL" evidence="8">
    <location>
        <begin position="438"/>
        <end position="678"/>
    </location>
</feature>
<keyword evidence="5 7" id="KW-1133">Transmembrane helix</keyword>
<dbReference type="Pfam" id="PF03176">
    <property type="entry name" value="MMPL"/>
    <property type="match status" value="2"/>
</dbReference>
<evidence type="ECO:0000313" key="9">
    <source>
        <dbReference type="EMBL" id="MDQ0365037.1"/>
    </source>
</evidence>
<feature type="transmembrane region" description="Helical" evidence="7">
    <location>
        <begin position="502"/>
        <end position="521"/>
    </location>
</feature>
<keyword evidence="10" id="KW-1185">Reference proteome</keyword>
<accession>A0AAE3VWS7</accession>
<feature type="transmembrane region" description="Helical" evidence="7">
    <location>
        <begin position="170"/>
        <end position="190"/>
    </location>
</feature>
<evidence type="ECO:0000256" key="2">
    <source>
        <dbReference type="ARBA" id="ARBA00010157"/>
    </source>
</evidence>
<dbReference type="Proteomes" id="UP001240236">
    <property type="component" value="Unassembled WGS sequence"/>
</dbReference>
<evidence type="ECO:0000313" key="10">
    <source>
        <dbReference type="Proteomes" id="UP001240236"/>
    </source>
</evidence>
<feature type="domain" description="Membrane transport protein MMPL" evidence="8">
    <location>
        <begin position="55"/>
        <end position="354"/>
    </location>
</feature>